<reference evidence="3" key="1">
    <citation type="submission" date="2022-01" db="EMBL/GenBank/DDBJ databases">
        <authorList>
            <person name="King R."/>
        </authorList>
    </citation>
    <scope>NUCLEOTIDE SEQUENCE</scope>
</reference>
<dbReference type="GO" id="GO:0008270">
    <property type="term" value="F:zinc ion binding"/>
    <property type="evidence" value="ECO:0007669"/>
    <property type="project" value="UniProtKB-KW"/>
</dbReference>
<dbReference type="EMBL" id="OU898278">
    <property type="protein sequence ID" value="CAG9831549.1"/>
    <property type="molecule type" value="Genomic_DNA"/>
</dbReference>
<protein>
    <recommendedName>
        <fullName evidence="2">C2H2-type domain-containing protein</fullName>
    </recommendedName>
</protein>
<dbReference type="OrthoDB" id="10004641at2759"/>
<keyword evidence="1" id="KW-0479">Metal-binding</keyword>
<evidence type="ECO:0000313" key="3">
    <source>
        <dbReference type="EMBL" id="CAG9831549.1"/>
    </source>
</evidence>
<dbReference type="SMART" id="SM00355">
    <property type="entry name" value="ZnF_C2H2"/>
    <property type="match status" value="2"/>
</dbReference>
<gene>
    <name evidence="3" type="ORF">DIABBA_LOCUS5130</name>
</gene>
<dbReference type="InterPro" id="IPR013087">
    <property type="entry name" value="Znf_C2H2_type"/>
</dbReference>
<sequence length="147" mass="17735">MTVHNKRHIFIVLGNFVCETCGKTYKHSRSLRKHERFECQKEPQFVCVYCPYKAKLRGNLRKHIMVKHREEWTSGAAKIYVQRRKERKMKNEISSYLRRPRGKGQFGCVCGKSYYEKKNLVRHQKLKCSFYQQEEFLTITTPDFNYD</sequence>
<organism evidence="3 4">
    <name type="scientific">Diabrotica balteata</name>
    <name type="common">Banded cucumber beetle</name>
    <dbReference type="NCBI Taxonomy" id="107213"/>
    <lineage>
        <taxon>Eukaryota</taxon>
        <taxon>Metazoa</taxon>
        <taxon>Ecdysozoa</taxon>
        <taxon>Arthropoda</taxon>
        <taxon>Hexapoda</taxon>
        <taxon>Insecta</taxon>
        <taxon>Pterygota</taxon>
        <taxon>Neoptera</taxon>
        <taxon>Endopterygota</taxon>
        <taxon>Coleoptera</taxon>
        <taxon>Polyphaga</taxon>
        <taxon>Cucujiformia</taxon>
        <taxon>Chrysomeloidea</taxon>
        <taxon>Chrysomelidae</taxon>
        <taxon>Galerucinae</taxon>
        <taxon>Diabroticina</taxon>
        <taxon>Diabroticites</taxon>
        <taxon>Diabrotica</taxon>
    </lineage>
</organism>
<dbReference type="InterPro" id="IPR036236">
    <property type="entry name" value="Znf_C2H2_sf"/>
</dbReference>
<dbReference type="PROSITE" id="PS50157">
    <property type="entry name" value="ZINC_FINGER_C2H2_2"/>
    <property type="match status" value="1"/>
</dbReference>
<keyword evidence="1" id="KW-0862">Zinc</keyword>
<feature type="domain" description="C2H2-type" evidence="2">
    <location>
        <begin position="16"/>
        <end position="43"/>
    </location>
</feature>
<dbReference type="Gene3D" id="3.30.160.60">
    <property type="entry name" value="Classic Zinc Finger"/>
    <property type="match status" value="1"/>
</dbReference>
<dbReference type="Proteomes" id="UP001153709">
    <property type="component" value="Chromosome 3"/>
</dbReference>
<keyword evidence="1" id="KW-0863">Zinc-finger</keyword>
<dbReference type="AlphaFoldDB" id="A0A9N9SY19"/>
<evidence type="ECO:0000313" key="4">
    <source>
        <dbReference type="Proteomes" id="UP001153709"/>
    </source>
</evidence>
<evidence type="ECO:0000256" key="1">
    <source>
        <dbReference type="PROSITE-ProRule" id="PRU00042"/>
    </source>
</evidence>
<dbReference type="Pfam" id="PF00096">
    <property type="entry name" value="zf-C2H2"/>
    <property type="match status" value="1"/>
</dbReference>
<evidence type="ECO:0000259" key="2">
    <source>
        <dbReference type="PROSITE" id="PS50157"/>
    </source>
</evidence>
<proteinExistence type="predicted"/>
<dbReference type="SUPFAM" id="SSF57667">
    <property type="entry name" value="beta-beta-alpha zinc fingers"/>
    <property type="match status" value="1"/>
</dbReference>
<name>A0A9N9SY19_DIABA</name>
<accession>A0A9N9SY19</accession>
<keyword evidence="4" id="KW-1185">Reference proteome</keyword>